<sequence length="450" mass="49176">MFRDLPSYAGAKSSEFWQACVPESWQEVPGLAVIEENRNKNADLAEKQVLSLSFGNVVVKPVEMQRGLVPESYEGYQVLEPGDIVIRPTDLQNDQRSIRVGFVKERGIITSAYIGLRATGDWEPEYAYLYLSVVDSSKRIYGMGSGLRQQLGWADIKRIPCLVPPVEEQAAIVKYLAHANARINNAIAAKRRLISLLEEQQRVRVRTLLMGSAWPLWPLGHLGRIGNGSTPSRSNPAYWDGDTPWLNSSVVNLGVVDSADQFVTAAALTECHLPMVEPGSVLVGITGQGKTRGMSAVLRIRATINQHLAFITPRASRMRAEFLHLALTAGYDELRRISDGNGGTKGALTIADLKAFKVPLPALDEQRQFVMDMSDSAAETVLAVERTTREIELLQEFRTRLVADVVTGQVDVRAVAATLPDAVEGGPGTIDGDSPELDEEQGDAAEDGDV</sequence>
<accession>A0AB35XH93</accession>
<evidence type="ECO:0000313" key="6">
    <source>
        <dbReference type="EMBL" id="MEH1545777.1"/>
    </source>
</evidence>
<dbReference type="GO" id="GO:0016787">
    <property type="term" value="F:hydrolase activity"/>
    <property type="evidence" value="ECO:0007669"/>
    <property type="project" value="UniProtKB-KW"/>
</dbReference>
<name>A0AB35XH93_9ACTN</name>
<dbReference type="PANTHER" id="PTHR30408">
    <property type="entry name" value="TYPE-1 RESTRICTION ENZYME ECOKI SPECIFICITY PROTEIN"/>
    <property type="match status" value="1"/>
</dbReference>
<dbReference type="InterPro" id="IPR052021">
    <property type="entry name" value="Type-I_RS_S_subunit"/>
</dbReference>
<keyword evidence="6" id="KW-0378">Hydrolase</keyword>
<evidence type="ECO:0000256" key="4">
    <source>
        <dbReference type="SAM" id="MobiDB-lite"/>
    </source>
</evidence>
<gene>
    <name evidence="6" type="ORF">V7F78_01830</name>
</gene>
<dbReference type="EC" id="3.1.21.-" evidence="6"/>
<comment type="similarity">
    <text evidence="1">Belongs to the type-I restriction system S methylase family.</text>
</comment>
<dbReference type="GO" id="GO:0004519">
    <property type="term" value="F:endonuclease activity"/>
    <property type="evidence" value="ECO:0007669"/>
    <property type="project" value="UniProtKB-KW"/>
</dbReference>
<dbReference type="Proteomes" id="UP001309299">
    <property type="component" value="Unassembled WGS sequence"/>
</dbReference>
<dbReference type="AlphaFoldDB" id="A0AB35XH93"/>
<keyword evidence="6" id="KW-0255">Endonuclease</keyword>
<feature type="domain" description="Type I restriction modification DNA specificity" evidence="5">
    <location>
        <begin position="218"/>
        <end position="375"/>
    </location>
</feature>
<feature type="region of interest" description="Disordered" evidence="4">
    <location>
        <begin position="421"/>
        <end position="450"/>
    </location>
</feature>
<dbReference type="PANTHER" id="PTHR30408:SF12">
    <property type="entry name" value="TYPE I RESTRICTION ENZYME MJAVIII SPECIFICITY SUBUNIT"/>
    <property type="match status" value="1"/>
</dbReference>
<dbReference type="CDD" id="cd17247">
    <property type="entry name" value="RMtype1_S_Eco2747I-TRD2-CR2_like"/>
    <property type="match status" value="1"/>
</dbReference>
<dbReference type="SUPFAM" id="SSF116734">
    <property type="entry name" value="DNA methylase specificity domain"/>
    <property type="match status" value="2"/>
</dbReference>
<protein>
    <submittedName>
        <fullName evidence="6">Restriction endonuclease subunit S</fullName>
        <ecNumber evidence="6">3.1.21.-</ecNumber>
    </submittedName>
</protein>
<dbReference type="GO" id="GO:0003677">
    <property type="term" value="F:DNA binding"/>
    <property type="evidence" value="ECO:0007669"/>
    <property type="project" value="UniProtKB-KW"/>
</dbReference>
<dbReference type="EMBL" id="JBAKUA010000002">
    <property type="protein sequence ID" value="MEH1545777.1"/>
    <property type="molecule type" value="Genomic_DNA"/>
</dbReference>
<keyword evidence="3" id="KW-0238">DNA-binding</keyword>
<dbReference type="InterPro" id="IPR044946">
    <property type="entry name" value="Restrct_endonuc_typeI_TRD_sf"/>
</dbReference>
<dbReference type="RefSeq" id="WP_252908342.1">
    <property type="nucleotide sequence ID" value="NZ_JAHDUC010000004.1"/>
</dbReference>
<proteinExistence type="inferred from homology"/>
<evidence type="ECO:0000313" key="7">
    <source>
        <dbReference type="Proteomes" id="UP001309299"/>
    </source>
</evidence>
<dbReference type="CDD" id="cd16961">
    <property type="entry name" value="RMtype1_S_TRD-CR_like"/>
    <property type="match status" value="1"/>
</dbReference>
<dbReference type="Pfam" id="PF01420">
    <property type="entry name" value="Methylase_S"/>
    <property type="match status" value="1"/>
</dbReference>
<reference evidence="6" key="1">
    <citation type="submission" date="2024-02" db="EMBL/GenBank/DDBJ databases">
        <title>Bacterial skin colonization with Propionibacterium avidum as a risk factor for Periprosthetic Joint Infections - a single-center prospective study.</title>
        <authorList>
            <person name="Achermann Y."/>
        </authorList>
    </citation>
    <scope>NUCLEOTIDE SEQUENCE</scope>
    <source>
        <strain evidence="6">PAVI-2017310195</strain>
    </source>
</reference>
<keyword evidence="2" id="KW-0680">Restriction system</keyword>
<dbReference type="Gene3D" id="3.90.220.20">
    <property type="entry name" value="DNA methylase specificity domains"/>
    <property type="match status" value="2"/>
</dbReference>
<organism evidence="6 7">
    <name type="scientific">Cutibacterium avidum</name>
    <dbReference type="NCBI Taxonomy" id="33010"/>
    <lineage>
        <taxon>Bacteria</taxon>
        <taxon>Bacillati</taxon>
        <taxon>Actinomycetota</taxon>
        <taxon>Actinomycetes</taxon>
        <taxon>Propionibacteriales</taxon>
        <taxon>Propionibacteriaceae</taxon>
        <taxon>Cutibacterium</taxon>
    </lineage>
</organism>
<dbReference type="GO" id="GO:0009307">
    <property type="term" value="P:DNA restriction-modification system"/>
    <property type="evidence" value="ECO:0007669"/>
    <property type="project" value="UniProtKB-KW"/>
</dbReference>
<comment type="caution">
    <text evidence="6">The sequence shown here is derived from an EMBL/GenBank/DDBJ whole genome shotgun (WGS) entry which is preliminary data.</text>
</comment>
<evidence type="ECO:0000256" key="2">
    <source>
        <dbReference type="ARBA" id="ARBA00022747"/>
    </source>
</evidence>
<evidence type="ECO:0000259" key="5">
    <source>
        <dbReference type="Pfam" id="PF01420"/>
    </source>
</evidence>
<evidence type="ECO:0000256" key="1">
    <source>
        <dbReference type="ARBA" id="ARBA00010923"/>
    </source>
</evidence>
<evidence type="ECO:0000256" key="3">
    <source>
        <dbReference type="ARBA" id="ARBA00023125"/>
    </source>
</evidence>
<keyword evidence="6" id="KW-0540">Nuclease</keyword>
<dbReference type="InterPro" id="IPR000055">
    <property type="entry name" value="Restrct_endonuc_typeI_TRD"/>
</dbReference>
<feature type="compositionally biased region" description="Acidic residues" evidence="4">
    <location>
        <begin position="433"/>
        <end position="450"/>
    </location>
</feature>